<evidence type="ECO:0000313" key="1">
    <source>
        <dbReference type="EMBL" id="SFV00252.1"/>
    </source>
</evidence>
<sequence length="88" mass="9907">MQGDPMAEQIRDALREPGLAERRAAVWARVKPHVPMKCSLETRTQAVSLRDTRVHSGRYLAASAGDLLVVYDTARCRFSYVDLPEHGR</sequence>
<reference evidence="2" key="1">
    <citation type="submission" date="2016-10" db="EMBL/GenBank/DDBJ databases">
        <authorList>
            <person name="Varghese N."/>
        </authorList>
    </citation>
    <scope>NUCLEOTIDE SEQUENCE [LARGE SCALE GENOMIC DNA]</scope>
    <source>
        <strain evidence="2">DSM 17980</strain>
    </source>
</reference>
<gene>
    <name evidence="1" type="ORF">SAMN05421543_11878</name>
</gene>
<keyword evidence="2" id="KW-1185">Reference proteome</keyword>
<accession>A0A1I7KS05</accession>
<dbReference type="EMBL" id="FPBV01000018">
    <property type="protein sequence ID" value="SFV00252.1"/>
    <property type="molecule type" value="Genomic_DNA"/>
</dbReference>
<dbReference type="Proteomes" id="UP000183508">
    <property type="component" value="Unassembled WGS sequence"/>
</dbReference>
<name>A0A1I7KS05_9BACL</name>
<organism evidence="1 2">
    <name type="scientific">Alicyclobacillus macrosporangiidus</name>
    <dbReference type="NCBI Taxonomy" id="392015"/>
    <lineage>
        <taxon>Bacteria</taxon>
        <taxon>Bacillati</taxon>
        <taxon>Bacillota</taxon>
        <taxon>Bacilli</taxon>
        <taxon>Bacillales</taxon>
        <taxon>Alicyclobacillaceae</taxon>
        <taxon>Alicyclobacillus</taxon>
    </lineage>
</organism>
<protein>
    <submittedName>
        <fullName evidence="1">Uncharacterized protein</fullName>
    </submittedName>
</protein>
<evidence type="ECO:0000313" key="2">
    <source>
        <dbReference type="Proteomes" id="UP000183508"/>
    </source>
</evidence>
<proteinExistence type="predicted"/>
<dbReference type="AlphaFoldDB" id="A0A1I7KS05"/>